<organism evidence="3 4">
    <name type="scientific">Nitrosomonas eutropha</name>
    <dbReference type="NCBI Taxonomy" id="916"/>
    <lineage>
        <taxon>Bacteria</taxon>
        <taxon>Pseudomonadati</taxon>
        <taxon>Pseudomonadota</taxon>
        <taxon>Betaproteobacteria</taxon>
        <taxon>Nitrosomonadales</taxon>
        <taxon>Nitrosomonadaceae</taxon>
        <taxon>Nitrosomonas</taxon>
    </lineage>
</organism>
<dbReference type="Proteomes" id="UP000183926">
    <property type="component" value="Unassembled WGS sequence"/>
</dbReference>
<dbReference type="InterPro" id="IPR017937">
    <property type="entry name" value="Thioredoxin_CS"/>
</dbReference>
<feature type="domain" description="Thioredoxin" evidence="2">
    <location>
        <begin position="18"/>
        <end position="154"/>
    </location>
</feature>
<proteinExistence type="predicted"/>
<dbReference type="GO" id="GO:0015036">
    <property type="term" value="F:disulfide oxidoreductase activity"/>
    <property type="evidence" value="ECO:0007669"/>
    <property type="project" value="UniProtKB-ARBA"/>
</dbReference>
<dbReference type="EMBL" id="FPBL01000002">
    <property type="protein sequence ID" value="SFU40929.1"/>
    <property type="molecule type" value="Genomic_DNA"/>
</dbReference>
<dbReference type="PROSITE" id="PS00194">
    <property type="entry name" value="THIOREDOXIN_1"/>
    <property type="match status" value="1"/>
</dbReference>
<evidence type="ECO:0000259" key="2">
    <source>
        <dbReference type="PROSITE" id="PS51352"/>
    </source>
</evidence>
<dbReference type="InterPro" id="IPR000866">
    <property type="entry name" value="AhpC/TSA"/>
</dbReference>
<dbReference type="PROSITE" id="PS51352">
    <property type="entry name" value="THIOREDOXIN_2"/>
    <property type="match status" value="1"/>
</dbReference>
<dbReference type="Pfam" id="PF00578">
    <property type="entry name" value="AhpC-TSA"/>
    <property type="match status" value="1"/>
</dbReference>
<keyword evidence="1" id="KW-0676">Redox-active center</keyword>
<protein>
    <submittedName>
        <fullName evidence="3">Thiol-disulfide isomerase or thioredoxin</fullName>
    </submittedName>
</protein>
<dbReference type="PANTHER" id="PTHR42852">
    <property type="entry name" value="THIOL:DISULFIDE INTERCHANGE PROTEIN DSBE"/>
    <property type="match status" value="1"/>
</dbReference>
<dbReference type="AlphaFoldDB" id="A0A1I7FXK5"/>
<dbReference type="InterPro" id="IPR013766">
    <property type="entry name" value="Thioredoxin_domain"/>
</dbReference>
<dbReference type="Gene3D" id="3.40.30.10">
    <property type="entry name" value="Glutaredoxin"/>
    <property type="match status" value="1"/>
</dbReference>
<dbReference type="GO" id="GO:0016209">
    <property type="term" value="F:antioxidant activity"/>
    <property type="evidence" value="ECO:0007669"/>
    <property type="project" value="InterPro"/>
</dbReference>
<dbReference type="OrthoDB" id="9811352at2"/>
<dbReference type="InterPro" id="IPR050553">
    <property type="entry name" value="Thioredoxin_ResA/DsbE_sf"/>
</dbReference>
<evidence type="ECO:0000256" key="1">
    <source>
        <dbReference type="ARBA" id="ARBA00023284"/>
    </source>
</evidence>
<dbReference type="InterPro" id="IPR036249">
    <property type="entry name" value="Thioredoxin-like_sf"/>
</dbReference>
<accession>A0A1I7FXK5</accession>
<gene>
    <name evidence="3" type="ORF">SAMN05216339_10268</name>
</gene>
<reference evidence="3 4" key="1">
    <citation type="submission" date="2016-10" db="EMBL/GenBank/DDBJ databases">
        <authorList>
            <person name="de Groot N.N."/>
        </authorList>
    </citation>
    <scope>NUCLEOTIDE SEQUENCE [LARGE SCALE GENOMIC DNA]</scope>
    <source>
        <strain evidence="3 4">Nm24</strain>
    </source>
</reference>
<dbReference type="GO" id="GO:0016853">
    <property type="term" value="F:isomerase activity"/>
    <property type="evidence" value="ECO:0007669"/>
    <property type="project" value="UniProtKB-KW"/>
</dbReference>
<dbReference type="SUPFAM" id="SSF52833">
    <property type="entry name" value="Thioredoxin-like"/>
    <property type="match status" value="1"/>
</dbReference>
<name>A0A1I7FXK5_9PROT</name>
<evidence type="ECO:0000313" key="3">
    <source>
        <dbReference type="EMBL" id="SFU40929.1"/>
    </source>
</evidence>
<dbReference type="RefSeq" id="WP_074926954.1">
    <property type="nucleotide sequence ID" value="NZ_FPBL01000002.1"/>
</dbReference>
<dbReference type="PANTHER" id="PTHR42852:SF13">
    <property type="entry name" value="PROTEIN DIPZ"/>
    <property type="match status" value="1"/>
</dbReference>
<keyword evidence="3" id="KW-0413">Isomerase</keyword>
<evidence type="ECO:0000313" key="4">
    <source>
        <dbReference type="Proteomes" id="UP000183926"/>
    </source>
</evidence>
<dbReference type="CDD" id="cd02966">
    <property type="entry name" value="TlpA_like_family"/>
    <property type="match status" value="1"/>
</dbReference>
<sequence>MKQQWGIVTLLVLILCLPVKGAGAYGFHFEDSAGKTHTLSGYKGKWVLVNFWATWCPPCLKEIPDLSRLSQERSDVVIIGIAMEYDNTKDVMQFVKKMAISYPIILGDKAAAAQIGDDISMLPSTYLFDPDGKPAARKIGLITRAEIETFIDAR</sequence>